<dbReference type="InterPro" id="IPR006108">
    <property type="entry name" value="3HC_DH_C"/>
</dbReference>
<feature type="domain" description="EF-hand" evidence="12">
    <location>
        <begin position="1492"/>
        <end position="1522"/>
    </location>
</feature>
<dbReference type="PROSITE" id="PS00018">
    <property type="entry name" value="EF_HAND_1"/>
    <property type="match status" value="5"/>
</dbReference>
<evidence type="ECO:0000256" key="6">
    <source>
        <dbReference type="ARBA" id="ARBA00022837"/>
    </source>
</evidence>
<dbReference type="Pfam" id="PF00378">
    <property type="entry name" value="ECH_1"/>
    <property type="match status" value="2"/>
</dbReference>
<dbReference type="Proteomes" id="UP000037460">
    <property type="component" value="Unassembled WGS sequence"/>
</dbReference>
<gene>
    <name evidence="13" type="ORF">Ctob_005628</name>
</gene>
<comment type="pathway">
    <text evidence="1">Lipid metabolism; fatty acid beta-oxidation.</text>
</comment>
<evidence type="ECO:0000256" key="4">
    <source>
        <dbReference type="ARBA" id="ARBA00012076"/>
    </source>
</evidence>
<dbReference type="FunFam" id="3.90.226.10:FF:000011">
    <property type="entry name" value="Fatty acid oxidation complex subunit alpha"/>
    <property type="match status" value="2"/>
</dbReference>
<evidence type="ECO:0000256" key="7">
    <source>
        <dbReference type="ARBA" id="ARBA00023002"/>
    </source>
</evidence>
<dbReference type="CDD" id="cd06558">
    <property type="entry name" value="crotonase-like"/>
    <property type="match status" value="2"/>
</dbReference>
<dbReference type="InterPro" id="IPR050136">
    <property type="entry name" value="FA_oxidation_alpha_subunit"/>
</dbReference>
<dbReference type="Gene3D" id="3.90.226.10">
    <property type="entry name" value="2-enoyl-CoA Hydratase, Chain A, domain 1"/>
    <property type="match status" value="2"/>
</dbReference>
<evidence type="ECO:0000256" key="5">
    <source>
        <dbReference type="ARBA" id="ARBA00022832"/>
    </source>
</evidence>
<proteinExistence type="inferred from homology"/>
<dbReference type="PROSITE" id="PS00067">
    <property type="entry name" value="3HCDH"/>
    <property type="match status" value="1"/>
</dbReference>
<dbReference type="GO" id="GO:0016507">
    <property type="term" value="C:mitochondrial fatty acid beta-oxidation multienzyme complex"/>
    <property type="evidence" value="ECO:0007669"/>
    <property type="project" value="TreeGrafter"/>
</dbReference>
<feature type="domain" description="EF-hand" evidence="12">
    <location>
        <begin position="1261"/>
        <end position="1296"/>
    </location>
</feature>
<keyword evidence="6" id="KW-0106">Calcium</keyword>
<keyword evidence="7" id="KW-0560">Oxidoreductase</keyword>
<dbReference type="Gene3D" id="3.40.50.720">
    <property type="entry name" value="NAD(P)-binding Rossmann-like Domain"/>
    <property type="match status" value="2"/>
</dbReference>
<evidence type="ECO:0000256" key="2">
    <source>
        <dbReference type="ARBA" id="ARBA00007005"/>
    </source>
</evidence>
<dbReference type="PANTHER" id="PTHR43612:SF3">
    <property type="entry name" value="TRIFUNCTIONAL ENZYME SUBUNIT ALPHA, MITOCHONDRIAL"/>
    <property type="match status" value="1"/>
</dbReference>
<dbReference type="InterPro" id="IPR018247">
    <property type="entry name" value="EF_Hand_1_Ca_BS"/>
</dbReference>
<evidence type="ECO:0000313" key="13">
    <source>
        <dbReference type="EMBL" id="KOO29572.1"/>
    </source>
</evidence>
<dbReference type="SUPFAM" id="SSF51735">
    <property type="entry name" value="NAD(P)-binding Rossmann-fold domains"/>
    <property type="match status" value="2"/>
</dbReference>
<evidence type="ECO:0000256" key="10">
    <source>
        <dbReference type="ARBA" id="ARBA00023239"/>
    </source>
</evidence>
<dbReference type="FunFam" id="3.40.50.720:FF:000009">
    <property type="entry name" value="Fatty oxidation complex, alpha subunit"/>
    <property type="match status" value="1"/>
</dbReference>
<evidence type="ECO:0000256" key="11">
    <source>
        <dbReference type="ARBA" id="ARBA00023268"/>
    </source>
</evidence>
<dbReference type="Gene3D" id="1.10.1040.50">
    <property type="match status" value="1"/>
</dbReference>
<comment type="similarity">
    <text evidence="2">In the central section; belongs to the 3-hydroxyacyl-CoA dehydrogenase family.</text>
</comment>
<protein>
    <recommendedName>
        <fullName evidence="4">enoyl-CoA hydratase</fullName>
        <ecNumber evidence="4">4.2.1.17</ecNumber>
    </recommendedName>
</protein>
<dbReference type="OrthoDB" id="10004768at2759"/>
<dbReference type="GO" id="GO:0005509">
    <property type="term" value="F:calcium ion binding"/>
    <property type="evidence" value="ECO:0007669"/>
    <property type="project" value="InterPro"/>
</dbReference>
<dbReference type="GO" id="GO:0004300">
    <property type="term" value="F:enoyl-CoA hydratase activity"/>
    <property type="evidence" value="ECO:0007669"/>
    <property type="project" value="UniProtKB-EC"/>
</dbReference>
<keyword evidence="10" id="KW-0456">Lyase</keyword>
<dbReference type="InterPro" id="IPR006180">
    <property type="entry name" value="3-OHacyl-CoA_DH_CS"/>
</dbReference>
<dbReference type="InterPro" id="IPR011992">
    <property type="entry name" value="EF-hand-dom_pair"/>
</dbReference>
<dbReference type="GO" id="GO:0070403">
    <property type="term" value="F:NAD+ binding"/>
    <property type="evidence" value="ECO:0007669"/>
    <property type="project" value="InterPro"/>
</dbReference>
<keyword evidence="9" id="KW-0443">Lipid metabolism</keyword>
<keyword evidence="5" id="KW-0276">Fatty acid metabolism</keyword>
<dbReference type="EC" id="4.2.1.17" evidence="4"/>
<reference evidence="14" key="1">
    <citation type="journal article" date="2015" name="PLoS Genet.">
        <title>Genome Sequence and Transcriptome Analyses of Chrysochromulina tobin: Metabolic Tools for Enhanced Algal Fitness in the Prominent Order Prymnesiales (Haptophyceae).</title>
        <authorList>
            <person name="Hovde B.T."/>
            <person name="Deodato C.R."/>
            <person name="Hunsperger H.M."/>
            <person name="Ryken S.A."/>
            <person name="Yost W."/>
            <person name="Jha R.K."/>
            <person name="Patterson J."/>
            <person name="Monnat R.J. Jr."/>
            <person name="Barlow S.B."/>
            <person name="Starkenburg S.R."/>
            <person name="Cattolico R.A."/>
        </authorList>
    </citation>
    <scope>NUCLEOTIDE SEQUENCE</scope>
    <source>
        <strain evidence="14">CCMP291</strain>
    </source>
</reference>
<dbReference type="SUPFAM" id="SSF47473">
    <property type="entry name" value="EF-hand"/>
    <property type="match status" value="2"/>
</dbReference>
<dbReference type="Pfam" id="PF13499">
    <property type="entry name" value="EF-hand_7"/>
    <property type="match status" value="2"/>
</dbReference>
<evidence type="ECO:0000256" key="8">
    <source>
        <dbReference type="ARBA" id="ARBA00023027"/>
    </source>
</evidence>
<accession>A0A0M0JTE8</accession>
<dbReference type="SUPFAM" id="SSF52096">
    <property type="entry name" value="ClpP/crotonase"/>
    <property type="match status" value="2"/>
</dbReference>
<dbReference type="Pfam" id="PF02737">
    <property type="entry name" value="3HCDH_N"/>
    <property type="match status" value="2"/>
</dbReference>
<dbReference type="EMBL" id="JWZX01002395">
    <property type="protein sequence ID" value="KOO29572.1"/>
    <property type="molecule type" value="Genomic_DNA"/>
</dbReference>
<evidence type="ECO:0000256" key="1">
    <source>
        <dbReference type="ARBA" id="ARBA00005005"/>
    </source>
</evidence>
<sequence length="1583" mass="169951">MLGLRRGASALVLQHVRNKHVTVNVTSKGVAVVKMDVIGAKQNTLSEEFNVDIEAMIKKMEADSSVKAVVVMSGKPGSWIAGADIKMIEACESVEEAVGKSAQGQKIMDQVAAMQKKKPWIAAIDGACLGGGLETAMAMSMRIATSSSKTQLGVPEVMLGLLPGAGGTQRLPKIVGAANALDLMLTGKMLKAEKAKKMGLVDLVVDPSALERTAIAVAEEMIAGTYKPKKRTLGWMDWFLEQTSVGRNLMFKQATEKVQKQTKGKYPAPLAILECAKTGLAEGHEAGSKKEAQLFGELSQTTESGALRGLFYGQTECKKNKYGKPAVSVETIGILGAGLMGAGIAQASASKGFRVLLKDRDDVGLGKGEAYIKGNLGKKLQKKKMTMFDHDSTLARVVGLTDSIPSWTRHYGQADLVIEAVPEVLSLKHKVVAQMEEIVPKHCIIATNTSTLPIAHIAQHAKRPENIVGMHYFSPAEVMQLLEVIPHAKTSDAVCAAAVDVGIRQGKTVISVKDVPGFYVNRCIGPMSTEALAVVQQGCDPIKLNQAMLDFGYPVGPITLLDEVGIDVTTHVVNNLIGDPAKGYLGVRMEGADLKIMDDFVAAGLLGKKTGKGFFDHSDKKAKVKAIHPEAAKLIKKYQHPTKRIDPATPIEAIVERVVLRFVIEAIHCLQDGIIASARDGDIGAVFGVGFPPFRGGPFMWLDTVGPKDGTVGFVSSDPTEAQLLLAVRVDGGPAFLEAFMLGLRRGASALVLQHVRNKHVTVNVTSKGVAVVKMDVIGAKQNTLSEEFNVDIEAMIKKMEADSSVKAVVVMSGKPGSWIAGADIKMIEACESVEEAVGKSAQGQKIMDQVAAMQKKKPWIAAIDGACLGGGLETAMAMSMRIATSSSKTQLGVPEVMLGLLPGAGGTQRLPKIVGAANALDLMLTGKMLKAEKAKKMGLVDLVVDPSALERTAIAVAEEMIAGTYKPKKRTLGWMDWFLEQTSVGRNLMFKQATEKVQKQTKGKYPAPLAILECAKTGLAEGHEAGSKKEAQLFGELSQTTESGALRGLFYGQTECKKNKYGKPAVSVETIGILGAGLMGAGIAQASASKGFRVLLKDRDDVGLGKGEAYIKGNLGKKLQKKKMTMFDHDSTLARVVGLTDSIPSWTRHYGQADLVIEAVPEADVLEKLKEFICGYKPQLMRWYEQHDPNGTGVISLGVTVQGLRDVVQGVMPWEDYMSSLATIEPDETVLYRSFLGRYRIASAQQGWQTRMLSSLMESISSLSLHDTLEVFDPNHDGVVSFDELRTVLSRFAIGLSYESIDALTKQLLGGKESLRTAELLELLDVQYTESGKDGEPPRTPPAWAAPLLEAVAKQCAVRQADSIELFQQFDGDGDGYISAAEFQQAMLKLGAHDGAPGTPEQHDRVSSMLLDLASWLDKDGDGKIAYLEFINAFKVGAKSTGTGDAAEPASEASRERTSAISSAIVHAAGGAIEELLEHLCALFYRHRWSLKHAFEYFDANGDGVLSPEEFATALKALSTMSLDDEEGIGRSAKAGEDHKEALRLTDDQADRLVASLDRNSDGVIDYDEFLSALQASAFECH</sequence>
<keyword evidence="11" id="KW-0511">Multifunctional enzyme</keyword>
<keyword evidence="8" id="KW-0520">NAD</keyword>
<evidence type="ECO:0000256" key="3">
    <source>
        <dbReference type="ARBA" id="ARBA00008750"/>
    </source>
</evidence>
<evidence type="ECO:0000313" key="14">
    <source>
        <dbReference type="Proteomes" id="UP000037460"/>
    </source>
</evidence>
<name>A0A0M0JTE8_9EUKA</name>
<dbReference type="Pfam" id="PF00725">
    <property type="entry name" value="3HCDH"/>
    <property type="match status" value="1"/>
</dbReference>
<dbReference type="InterPro" id="IPR002048">
    <property type="entry name" value="EF_hand_dom"/>
</dbReference>
<comment type="similarity">
    <text evidence="3">In the N-terminal section; belongs to the enoyl-CoA hydratase/isomerase family.</text>
</comment>
<feature type="domain" description="EF-hand" evidence="12">
    <location>
        <begin position="1359"/>
        <end position="1394"/>
    </location>
</feature>
<dbReference type="Gene3D" id="1.10.238.10">
    <property type="entry name" value="EF-hand"/>
    <property type="match status" value="3"/>
</dbReference>
<dbReference type="InterPro" id="IPR029045">
    <property type="entry name" value="ClpP/crotonase-like_dom_sf"/>
</dbReference>
<dbReference type="InterPro" id="IPR006176">
    <property type="entry name" value="3-OHacyl-CoA_DH_NAD-bd"/>
</dbReference>
<evidence type="ECO:0000259" key="12">
    <source>
        <dbReference type="PROSITE" id="PS50222"/>
    </source>
</evidence>
<dbReference type="InterPro" id="IPR036291">
    <property type="entry name" value="NAD(P)-bd_dom_sf"/>
</dbReference>
<dbReference type="GO" id="GO:0006635">
    <property type="term" value="P:fatty acid beta-oxidation"/>
    <property type="evidence" value="ECO:0007669"/>
    <property type="project" value="UniProtKB-UniPathway"/>
</dbReference>
<dbReference type="InterPro" id="IPR001753">
    <property type="entry name" value="Enoyl-CoA_hydra/iso"/>
</dbReference>
<dbReference type="SMART" id="SM00054">
    <property type="entry name" value="EFh"/>
    <property type="match status" value="5"/>
</dbReference>
<dbReference type="CDD" id="cd00051">
    <property type="entry name" value="EFh"/>
    <property type="match status" value="2"/>
</dbReference>
<comment type="caution">
    <text evidence="13">The sequence shown here is derived from an EMBL/GenBank/DDBJ whole genome shotgun (WGS) entry which is preliminary data.</text>
</comment>
<dbReference type="PANTHER" id="PTHR43612">
    <property type="entry name" value="TRIFUNCTIONAL ENZYME SUBUNIT ALPHA"/>
    <property type="match status" value="1"/>
</dbReference>
<keyword evidence="14" id="KW-1185">Reference proteome</keyword>
<dbReference type="UniPathway" id="UPA00659"/>
<dbReference type="InterPro" id="IPR008927">
    <property type="entry name" value="6-PGluconate_DH-like_C_sf"/>
</dbReference>
<evidence type="ECO:0000256" key="9">
    <source>
        <dbReference type="ARBA" id="ARBA00023098"/>
    </source>
</evidence>
<dbReference type="Pfam" id="PF13202">
    <property type="entry name" value="EF-hand_5"/>
    <property type="match status" value="1"/>
</dbReference>
<dbReference type="SUPFAM" id="SSF48179">
    <property type="entry name" value="6-phosphogluconate dehydrogenase C-terminal domain-like"/>
    <property type="match status" value="2"/>
</dbReference>
<organism evidence="13 14">
    <name type="scientific">Chrysochromulina tobinii</name>
    <dbReference type="NCBI Taxonomy" id="1460289"/>
    <lineage>
        <taxon>Eukaryota</taxon>
        <taxon>Haptista</taxon>
        <taxon>Haptophyta</taxon>
        <taxon>Prymnesiophyceae</taxon>
        <taxon>Prymnesiales</taxon>
        <taxon>Chrysochromulinaceae</taxon>
        <taxon>Chrysochromulina</taxon>
    </lineage>
</organism>
<feature type="domain" description="EF-hand" evidence="12">
    <location>
        <begin position="1418"/>
        <end position="1441"/>
    </location>
</feature>
<feature type="domain" description="EF-hand" evidence="12">
    <location>
        <begin position="1546"/>
        <end position="1581"/>
    </location>
</feature>
<dbReference type="PROSITE" id="PS50222">
    <property type="entry name" value="EF_HAND_2"/>
    <property type="match status" value="5"/>
</dbReference>
<dbReference type="GO" id="GO:0016509">
    <property type="term" value="F:long-chain (3S)-3-hydroxyacyl-CoA dehydrogenase (NAD+) activity"/>
    <property type="evidence" value="ECO:0007669"/>
    <property type="project" value="TreeGrafter"/>
</dbReference>